<protein>
    <submittedName>
        <fullName evidence="2">Uncharacterized protein</fullName>
    </submittedName>
</protein>
<sequence length="95" mass="11352">MKSHPERRNKRIYYRFHREYEHDTEECRDLQYQIEDLIRRDHLRRYVRDQSSLPDGRPPRYSSPRPKGPVEKQIDVIFGGPASCSNSSSARKAYA</sequence>
<evidence type="ECO:0000256" key="1">
    <source>
        <dbReference type="SAM" id="MobiDB-lite"/>
    </source>
</evidence>
<evidence type="ECO:0000313" key="3">
    <source>
        <dbReference type="Proteomes" id="UP000287651"/>
    </source>
</evidence>
<dbReference type="Proteomes" id="UP000287651">
    <property type="component" value="Unassembled WGS sequence"/>
</dbReference>
<gene>
    <name evidence="2" type="ORF">B296_00042520</name>
</gene>
<name>A0A426XXP8_ENSVE</name>
<dbReference type="EMBL" id="AMZH03016591">
    <property type="protein sequence ID" value="RRT44242.1"/>
    <property type="molecule type" value="Genomic_DNA"/>
</dbReference>
<comment type="caution">
    <text evidence="2">The sequence shown here is derived from an EMBL/GenBank/DDBJ whole genome shotgun (WGS) entry which is preliminary data.</text>
</comment>
<dbReference type="AlphaFoldDB" id="A0A426XXP8"/>
<evidence type="ECO:0000313" key="2">
    <source>
        <dbReference type="EMBL" id="RRT44242.1"/>
    </source>
</evidence>
<feature type="region of interest" description="Disordered" evidence="1">
    <location>
        <begin position="47"/>
        <end position="71"/>
    </location>
</feature>
<organism evidence="2 3">
    <name type="scientific">Ensete ventricosum</name>
    <name type="common">Abyssinian banana</name>
    <name type="synonym">Musa ensete</name>
    <dbReference type="NCBI Taxonomy" id="4639"/>
    <lineage>
        <taxon>Eukaryota</taxon>
        <taxon>Viridiplantae</taxon>
        <taxon>Streptophyta</taxon>
        <taxon>Embryophyta</taxon>
        <taxon>Tracheophyta</taxon>
        <taxon>Spermatophyta</taxon>
        <taxon>Magnoliopsida</taxon>
        <taxon>Liliopsida</taxon>
        <taxon>Zingiberales</taxon>
        <taxon>Musaceae</taxon>
        <taxon>Ensete</taxon>
    </lineage>
</organism>
<accession>A0A426XXP8</accession>
<proteinExistence type="predicted"/>
<reference evidence="2 3" key="1">
    <citation type="journal article" date="2014" name="Agronomy (Basel)">
        <title>A Draft Genome Sequence for Ensete ventricosum, the Drought-Tolerant Tree Against Hunger.</title>
        <authorList>
            <person name="Harrison J."/>
            <person name="Moore K.A."/>
            <person name="Paszkiewicz K."/>
            <person name="Jones T."/>
            <person name="Grant M."/>
            <person name="Ambacheew D."/>
            <person name="Muzemil S."/>
            <person name="Studholme D.J."/>
        </authorList>
    </citation>
    <scope>NUCLEOTIDE SEQUENCE [LARGE SCALE GENOMIC DNA]</scope>
</reference>